<accession>A0A7H0H4S1</accession>
<dbReference type="AlphaFoldDB" id="A0A7H0H4S1"/>
<proteinExistence type="predicted"/>
<protein>
    <submittedName>
        <fullName evidence="1">Uncharacterized protein</fullName>
    </submittedName>
</protein>
<keyword evidence="2" id="KW-1185">Reference proteome</keyword>
<reference evidence="1 2" key="1">
    <citation type="submission" date="2020-08" db="EMBL/GenBank/DDBJ databases">
        <title>Genome sequence of Tessaracoccus defluvii JCM 17540T.</title>
        <authorList>
            <person name="Hyun D.-W."/>
            <person name="Bae J.-W."/>
        </authorList>
    </citation>
    <scope>NUCLEOTIDE SEQUENCE [LARGE SCALE GENOMIC DNA]</scope>
    <source>
        <strain evidence="1 2">JCM 17540</strain>
    </source>
</reference>
<dbReference type="RefSeq" id="WP_187720667.1">
    <property type="nucleotide sequence ID" value="NZ_BAABBL010000020.1"/>
</dbReference>
<gene>
    <name evidence="1" type="ORF">H9L22_15345</name>
</gene>
<sequence length="91" mass="10352">MQEILGHRHVYLLLRSRAGGFANGAAIARAERYGLWLEYADELPEVEERWPELIRWAAGRAGRGDRALRPWGYFDGWAKVLYVVPGSLTVP</sequence>
<name>A0A7H0H4S1_9ACTN</name>
<evidence type="ECO:0000313" key="2">
    <source>
        <dbReference type="Proteomes" id="UP000516117"/>
    </source>
</evidence>
<dbReference type="KEGG" id="tdf:H9L22_15345"/>
<dbReference type="EMBL" id="CP060789">
    <property type="protein sequence ID" value="QNP55537.1"/>
    <property type="molecule type" value="Genomic_DNA"/>
</dbReference>
<evidence type="ECO:0000313" key="1">
    <source>
        <dbReference type="EMBL" id="QNP55537.1"/>
    </source>
</evidence>
<organism evidence="1 2">
    <name type="scientific">Tessaracoccus defluvii</name>
    <dbReference type="NCBI Taxonomy" id="1285901"/>
    <lineage>
        <taxon>Bacteria</taxon>
        <taxon>Bacillati</taxon>
        <taxon>Actinomycetota</taxon>
        <taxon>Actinomycetes</taxon>
        <taxon>Propionibacteriales</taxon>
        <taxon>Propionibacteriaceae</taxon>
        <taxon>Tessaracoccus</taxon>
    </lineage>
</organism>
<dbReference type="Proteomes" id="UP000516117">
    <property type="component" value="Chromosome"/>
</dbReference>